<dbReference type="EMBL" id="BAAAKV010000007">
    <property type="protein sequence ID" value="GAA1156545.1"/>
    <property type="molecule type" value="Genomic_DNA"/>
</dbReference>
<protein>
    <submittedName>
        <fullName evidence="2">Uncharacterized protein</fullName>
    </submittedName>
</protein>
<evidence type="ECO:0000256" key="1">
    <source>
        <dbReference type="SAM" id="Phobius"/>
    </source>
</evidence>
<proteinExistence type="predicted"/>
<reference evidence="2 3" key="1">
    <citation type="journal article" date="2019" name="Int. J. Syst. Evol. Microbiol.">
        <title>The Global Catalogue of Microorganisms (GCM) 10K type strain sequencing project: providing services to taxonomists for standard genome sequencing and annotation.</title>
        <authorList>
            <consortium name="The Broad Institute Genomics Platform"/>
            <consortium name="The Broad Institute Genome Sequencing Center for Infectious Disease"/>
            <person name="Wu L."/>
            <person name="Ma J."/>
        </authorList>
    </citation>
    <scope>NUCLEOTIDE SEQUENCE [LARGE SCALE GENOMIC DNA]</scope>
    <source>
        <strain evidence="2 3">JCM 12696</strain>
    </source>
</reference>
<comment type="caution">
    <text evidence="2">The sequence shown here is derived from an EMBL/GenBank/DDBJ whole genome shotgun (WGS) entry which is preliminary data.</text>
</comment>
<keyword evidence="1" id="KW-0812">Transmembrane</keyword>
<dbReference type="Proteomes" id="UP001501371">
    <property type="component" value="Unassembled WGS sequence"/>
</dbReference>
<name>A0ABN1ULH4_9ACTN</name>
<keyword evidence="3" id="KW-1185">Reference proteome</keyword>
<gene>
    <name evidence="2" type="ORF">GCM10009654_10460</name>
</gene>
<keyword evidence="1" id="KW-0472">Membrane</keyword>
<evidence type="ECO:0000313" key="3">
    <source>
        <dbReference type="Proteomes" id="UP001501371"/>
    </source>
</evidence>
<evidence type="ECO:0000313" key="2">
    <source>
        <dbReference type="EMBL" id="GAA1156545.1"/>
    </source>
</evidence>
<accession>A0ABN1ULH4</accession>
<keyword evidence="1" id="KW-1133">Transmembrane helix</keyword>
<organism evidence="2 3">
    <name type="scientific">Streptomyces hebeiensis</name>
    <dbReference type="NCBI Taxonomy" id="229486"/>
    <lineage>
        <taxon>Bacteria</taxon>
        <taxon>Bacillati</taxon>
        <taxon>Actinomycetota</taxon>
        <taxon>Actinomycetes</taxon>
        <taxon>Kitasatosporales</taxon>
        <taxon>Streptomycetaceae</taxon>
        <taxon>Streptomyces</taxon>
    </lineage>
</organism>
<dbReference type="RefSeq" id="WP_030745484.1">
    <property type="nucleotide sequence ID" value="NZ_BAAAKV010000007.1"/>
</dbReference>
<sequence length="73" mass="7674">MARRWTLLPALAVGGLWWWAVLRIALAPAHTGLTEAAVAAGGWGLSLVPVHVASSRHRRRSGAISGPRDGARG</sequence>
<feature type="transmembrane region" description="Helical" evidence="1">
    <location>
        <begin position="33"/>
        <end position="52"/>
    </location>
</feature>